<evidence type="ECO:0000313" key="4">
    <source>
        <dbReference type="Proteomes" id="UP000593812"/>
    </source>
</evidence>
<sequence>MKNYKKALLGVMIVSAMSLMAAEDRTIYVTTFADENGENPDKCSLREALVAAKQNKAFGGCSVGNTNYIAVDYIRLQAGEYKLNAELRPQSNVRIMGATPLDYSKKDPITHRYPALIPHQTIINGQGQHRIVNTLDSQANVMFDDLTLKNGYSDGLGGALLVAGPLTLTNTAILDSQAARGGALYIAAHNQEQPITVVNSLIQGNSASVGSVLAMDCTANLADTQANITIQQSSVIQNGNSNSLSSFDFCGKPRLTLTNTTVAKNKANLTQGHIFNLANGPEHRLSTQSVFSLNNNTIVENEAASTFYYDDSGIKVLRFNVLAFNTGKSCRYALNNGNLTERQPNISSSRNALIFPNAQSVEQGVCDLPETLASTEENSMSSVNLSGKQLSDVLYPMQPASAYNLFLPLYYPKNLDNDADLVNVEGFGCEVLDQRGLQRVTDGTLILDPEQKNSCEIGSVELMRMTAADIVNLKNVSHVTLFDSYQQEIDRLKALVQVPEKNKELLAQHQADLQNYENLLKFSKQKQKYRTIYIDPFALALKHDEPNADGSVAQLLELKPEHFNISTEVYGIGGGLEDVAFDRSKLLHDPNLKCEWDADVKRILFYRVDDQVTQNIDSAYCAYTITSVTDPTVQSSGLLEAKFMNIKPIAKADRYTIEYGSDLKINVNPLENDSDDGDGPVNTLLSGQNKPAFYTDSNGLELPIRLTNLTNVLSSVLVTADRSGPCPGDYERETCYGGNLQIQVRNSYSPFDYELKYRVFDAEQELSNEATISLINTAKNSNTEGSGGGSLGLAGLFGLLGMAVYRVRRQFKS</sequence>
<proteinExistence type="predicted"/>
<keyword evidence="1" id="KW-1133">Transmembrane helix</keyword>
<organism evidence="3 4">
    <name type="scientific">Acinetobacter indicus</name>
    <dbReference type="NCBI Taxonomy" id="756892"/>
    <lineage>
        <taxon>Bacteria</taxon>
        <taxon>Pseudomonadati</taxon>
        <taxon>Pseudomonadota</taxon>
        <taxon>Gammaproteobacteria</taxon>
        <taxon>Moraxellales</taxon>
        <taxon>Moraxellaceae</taxon>
        <taxon>Acinetobacter</taxon>
    </lineage>
</organism>
<gene>
    <name evidence="3" type="ORF">G0027_02930</name>
</gene>
<feature type="signal peptide" evidence="2">
    <location>
        <begin position="1"/>
        <end position="21"/>
    </location>
</feature>
<name>A0A7S7ADK8_9GAMM</name>
<accession>A0A7S7ADK8</accession>
<dbReference type="EMBL" id="CP048654">
    <property type="protein sequence ID" value="QOW41899.1"/>
    <property type="molecule type" value="Genomic_DNA"/>
</dbReference>
<feature type="transmembrane region" description="Helical" evidence="1">
    <location>
        <begin position="787"/>
        <end position="807"/>
    </location>
</feature>
<evidence type="ECO:0000256" key="2">
    <source>
        <dbReference type="SAM" id="SignalP"/>
    </source>
</evidence>
<dbReference type="NCBIfam" id="TIGR04214">
    <property type="entry name" value="CSLREA_Nterm"/>
    <property type="match status" value="1"/>
</dbReference>
<dbReference type="InterPro" id="IPR026457">
    <property type="entry name" value="CSLREA_Nterm"/>
</dbReference>
<dbReference type="RefSeq" id="WP_180191920.1">
    <property type="nucleotide sequence ID" value="NZ_CP048654.1"/>
</dbReference>
<evidence type="ECO:0000256" key="1">
    <source>
        <dbReference type="SAM" id="Phobius"/>
    </source>
</evidence>
<keyword evidence="1" id="KW-0812">Transmembrane</keyword>
<dbReference type="SUPFAM" id="SSF51126">
    <property type="entry name" value="Pectin lyase-like"/>
    <property type="match status" value="1"/>
</dbReference>
<dbReference type="Proteomes" id="UP000593812">
    <property type="component" value="Chromosome"/>
</dbReference>
<dbReference type="InterPro" id="IPR011050">
    <property type="entry name" value="Pectin_lyase_fold/virulence"/>
</dbReference>
<feature type="chain" id="PRO_5032442510" evidence="2">
    <location>
        <begin position="22"/>
        <end position="813"/>
    </location>
</feature>
<reference evidence="3 4" key="1">
    <citation type="submission" date="2020-02" db="EMBL/GenBank/DDBJ databases">
        <title>Tigecycline-resistant Acinetobacter species from pigs and migratory birds.</title>
        <authorList>
            <person name="Chen C."/>
            <person name="Sun J."/>
            <person name="Liao X.-P."/>
            <person name="Liu Y.-H."/>
        </authorList>
    </citation>
    <scope>NUCLEOTIDE SEQUENCE [LARGE SCALE GENOMIC DNA]</scope>
    <source>
        <strain evidence="3 4">C15_T</strain>
    </source>
</reference>
<evidence type="ECO:0000313" key="3">
    <source>
        <dbReference type="EMBL" id="QOW41899.1"/>
    </source>
</evidence>
<keyword evidence="2" id="KW-0732">Signal</keyword>
<protein>
    <submittedName>
        <fullName evidence="3">CSLREA domain-containing protein</fullName>
    </submittedName>
</protein>
<keyword evidence="1" id="KW-0472">Membrane</keyword>
<dbReference type="AlphaFoldDB" id="A0A7S7ADK8"/>